<reference evidence="3 4" key="1">
    <citation type="submission" date="2020-12" db="EMBL/GenBank/DDBJ databases">
        <title>Whole genome sequences of gut porcine anaerobes.</title>
        <authorList>
            <person name="Kubasova T."/>
            <person name="Jahodarova E."/>
            <person name="Rychlik I."/>
        </authorList>
    </citation>
    <scope>NUCLEOTIDE SEQUENCE [LARGE SCALE GENOMIC DNA]</scope>
    <source>
        <strain evidence="3 4">An925</strain>
    </source>
</reference>
<evidence type="ECO:0000259" key="2">
    <source>
        <dbReference type="Pfam" id="PF14322"/>
    </source>
</evidence>
<accession>A0ABS9CDF8</accession>
<dbReference type="InterPro" id="IPR011990">
    <property type="entry name" value="TPR-like_helical_dom_sf"/>
</dbReference>
<dbReference type="Pfam" id="PF14322">
    <property type="entry name" value="SusD-like_3"/>
    <property type="match status" value="1"/>
</dbReference>
<dbReference type="PROSITE" id="PS51257">
    <property type="entry name" value="PROKAR_LIPOPROTEIN"/>
    <property type="match status" value="1"/>
</dbReference>
<keyword evidence="4" id="KW-1185">Reference proteome</keyword>
<organism evidence="3 4">
    <name type="scientific">Xylanibacter brevis</name>
    <dbReference type="NCBI Taxonomy" id="83231"/>
    <lineage>
        <taxon>Bacteria</taxon>
        <taxon>Pseudomonadati</taxon>
        <taxon>Bacteroidota</taxon>
        <taxon>Bacteroidia</taxon>
        <taxon>Bacteroidales</taxon>
        <taxon>Prevotellaceae</taxon>
        <taxon>Xylanibacter</taxon>
    </lineage>
</organism>
<proteinExistence type="predicted"/>
<evidence type="ECO:0000313" key="4">
    <source>
        <dbReference type="Proteomes" id="UP001200470"/>
    </source>
</evidence>
<dbReference type="SUPFAM" id="SSF48452">
    <property type="entry name" value="TPR-like"/>
    <property type="match status" value="1"/>
</dbReference>
<feature type="signal peptide" evidence="1">
    <location>
        <begin position="1"/>
        <end position="17"/>
    </location>
</feature>
<gene>
    <name evidence="3" type="ORF">I6E12_03335</name>
</gene>
<evidence type="ECO:0000256" key="1">
    <source>
        <dbReference type="SAM" id="SignalP"/>
    </source>
</evidence>
<feature type="domain" description="SusD-like N-terminal" evidence="2">
    <location>
        <begin position="22"/>
        <end position="219"/>
    </location>
</feature>
<dbReference type="Proteomes" id="UP001200470">
    <property type="component" value="Unassembled WGS sequence"/>
</dbReference>
<dbReference type="Gene3D" id="1.25.40.390">
    <property type="match status" value="1"/>
</dbReference>
<evidence type="ECO:0000313" key="3">
    <source>
        <dbReference type="EMBL" id="MCF2563145.1"/>
    </source>
</evidence>
<comment type="caution">
    <text evidence="3">The sequence shown here is derived from an EMBL/GenBank/DDBJ whole genome shotgun (WGS) entry which is preliminary data.</text>
</comment>
<sequence>MKKLSILSLAAGMLALASCDSYLDKLPDDRAEVNSLDKAKKFLVSAYPNHSPNFVFFISGDNVSDNGVLYNAQPNQMNAYKWQPIETENNDDPKQVWNANYEAAAVANMALEALAGDESADAQALRAEALLCRAFAMFQNANMFCMAWNDSKADEYLGIPYPKVAGESVNERGTLRQTYENINADIEEALPLLNDGYLTVPKYHFNQKAAYAFAARFNLFYQNWDKAIEYATKALGGNPSGLLRDMDSYANLAGVDDIHNKWIRSGENCNLMFVDAVSINGRVNRGSSSYKRFCHNMDVLKSQTMWAKTPWSDVSSSAAKNALQEARLMYGSNQAVYIPSLIEDFEIKDKINQTGYAHVVDPVFTGDETILTRAEAYIMKKDYDKALADMNTWLTAHSDVTSPKFLTLTVDNINTTLDAIRMTEVPSRAVTEESIKKPLNPQGFTVEEGTQTNMIYTVLQMRRITTIYQGQRWLDIKRWGIEFTHHLDGEDDIVFKAGDLRGAIQLPYDVIEAGLEPNPRETATQN</sequence>
<name>A0ABS9CDF8_9BACT</name>
<keyword evidence="1" id="KW-0732">Signal</keyword>
<protein>
    <submittedName>
        <fullName evidence="3">RagB/SusD family nutrient uptake outer membrane protein</fullName>
    </submittedName>
</protein>
<dbReference type="EMBL" id="JADYTN010000005">
    <property type="protein sequence ID" value="MCF2563145.1"/>
    <property type="molecule type" value="Genomic_DNA"/>
</dbReference>
<feature type="chain" id="PRO_5046309211" evidence="1">
    <location>
        <begin position="18"/>
        <end position="526"/>
    </location>
</feature>
<dbReference type="RefSeq" id="WP_301637580.1">
    <property type="nucleotide sequence ID" value="NZ_JADYTN010000005.1"/>
</dbReference>
<dbReference type="InterPro" id="IPR033985">
    <property type="entry name" value="SusD-like_N"/>
</dbReference>